<dbReference type="PANTHER" id="PTHR43025:SF3">
    <property type="entry name" value="MONOGALACTOSYLDIACYLGLYCEROL SYNTHASE 1, CHLOROPLASTIC"/>
    <property type="match status" value="1"/>
</dbReference>
<reference evidence="8" key="1">
    <citation type="submission" date="2016-01" db="EMBL/GenBank/DDBJ databases">
        <authorList>
            <person name="Mitreva M."/>
            <person name="Pepin K.H."/>
            <person name="Mihindukulasuriya K.A."/>
            <person name="Fulton R."/>
            <person name="Fronick C."/>
            <person name="O'Laughlin M."/>
            <person name="Miner T."/>
            <person name="Herter B."/>
            <person name="Rosa B.A."/>
            <person name="Cordes M."/>
            <person name="Tomlinson C."/>
            <person name="Wollam A."/>
            <person name="Palsikar V.B."/>
            <person name="Mardis E.R."/>
            <person name="Wilson R.K."/>
        </authorList>
    </citation>
    <scope>NUCLEOTIDE SEQUENCE [LARGE SCALE GENOMIC DNA]</scope>
    <source>
        <strain evidence="8">DNF01167</strain>
    </source>
</reference>
<comment type="similarity">
    <text evidence="2">Belongs to the glycosyltransferase 28 family.</text>
</comment>
<evidence type="ECO:0000256" key="4">
    <source>
        <dbReference type="ARBA" id="ARBA00022679"/>
    </source>
</evidence>
<dbReference type="Gene3D" id="3.40.50.2000">
    <property type="entry name" value="Glycogen Phosphorylase B"/>
    <property type="match status" value="1"/>
</dbReference>
<evidence type="ECO:0000313" key="7">
    <source>
        <dbReference type="EMBL" id="KXB60197.1"/>
    </source>
</evidence>
<evidence type="ECO:0000313" key="8">
    <source>
        <dbReference type="Proteomes" id="UP000070355"/>
    </source>
</evidence>
<name>A0A133ZXP2_9BACL</name>
<dbReference type="EMBL" id="LSDC01000059">
    <property type="protein sequence ID" value="KXB60197.1"/>
    <property type="molecule type" value="Genomic_DNA"/>
</dbReference>
<dbReference type="GO" id="GO:0016020">
    <property type="term" value="C:membrane"/>
    <property type="evidence" value="ECO:0007669"/>
    <property type="project" value="UniProtKB-SubCell"/>
</dbReference>
<evidence type="ECO:0000259" key="6">
    <source>
        <dbReference type="Pfam" id="PF06925"/>
    </source>
</evidence>
<dbReference type="AlphaFoldDB" id="A0A133ZXP2"/>
<protein>
    <submittedName>
        <fullName evidence="7">Monogalactosyldiacylglycerol synthase protein</fullName>
    </submittedName>
</protein>
<organism evidence="7 8">
    <name type="scientific">Gemella haemolysans</name>
    <dbReference type="NCBI Taxonomy" id="1379"/>
    <lineage>
        <taxon>Bacteria</taxon>
        <taxon>Bacillati</taxon>
        <taxon>Bacillota</taxon>
        <taxon>Bacilli</taxon>
        <taxon>Bacillales</taxon>
        <taxon>Gemellaceae</taxon>
        <taxon>Gemella</taxon>
    </lineage>
</organism>
<accession>A0A133ZXP2</accession>
<dbReference type="GO" id="GO:0009247">
    <property type="term" value="P:glycolipid biosynthetic process"/>
    <property type="evidence" value="ECO:0007669"/>
    <property type="project" value="InterPro"/>
</dbReference>
<evidence type="ECO:0000259" key="5">
    <source>
        <dbReference type="Pfam" id="PF04101"/>
    </source>
</evidence>
<comment type="subcellular location">
    <subcellularLocation>
        <location evidence="1">Membrane</location>
    </subcellularLocation>
</comment>
<dbReference type="OrthoDB" id="9815663at2"/>
<gene>
    <name evidence="7" type="ORF">HMPREF3186_00885</name>
</gene>
<keyword evidence="3" id="KW-0328">Glycosyltransferase</keyword>
<proteinExistence type="inferred from homology"/>
<evidence type="ECO:0000256" key="2">
    <source>
        <dbReference type="ARBA" id="ARBA00006962"/>
    </source>
</evidence>
<evidence type="ECO:0000256" key="1">
    <source>
        <dbReference type="ARBA" id="ARBA00004370"/>
    </source>
</evidence>
<dbReference type="RefSeq" id="WP_060914066.1">
    <property type="nucleotide sequence ID" value="NZ_JAWFGB010000001.1"/>
</dbReference>
<dbReference type="STRING" id="1379.HMPREF3186_00885"/>
<dbReference type="Pfam" id="PF06925">
    <property type="entry name" value="MGDG_synth"/>
    <property type="match status" value="1"/>
</dbReference>
<dbReference type="SUPFAM" id="SSF53756">
    <property type="entry name" value="UDP-Glycosyltransferase/glycogen phosphorylase"/>
    <property type="match status" value="1"/>
</dbReference>
<dbReference type="InterPro" id="IPR050519">
    <property type="entry name" value="Glycosyltransf_28_UgtP"/>
</dbReference>
<sequence>MKKVLLITGSFGNGHLQVSKNIKEAFEKYYTDEIEVIETDLFLQAHPNLTPVLKKLYLYSFSYFRDIYGYLYYAGKNHSNISAYRYFSSEYLKKLVKQAKPDIIVSTFPTPALSLLKDNKIPIVNIITDYHFHKSWLTKGAFRYYVATDGTEKELLKLNVEKQKVKKFGIPIAEKFDDKMNVEQWLEDNKLFIDKKTVLLSAGAFGVSTDFSKLIGKILLKNRDTQVVVICGKNRALKHKLEIDYAEQEMVKILGYTENMREWMQTADILITKAGGVTISEALASNIPLILFNPVPGQEMENAIYFRKNGMAKIAKNLEEVLACLEELFFEDNIKKIKYNMTKNYLPHASYNICKDIMGILELNKV</sequence>
<dbReference type="InterPro" id="IPR009695">
    <property type="entry name" value="Diacylglyc_glucosyltr_N"/>
</dbReference>
<dbReference type="GO" id="GO:0016758">
    <property type="term" value="F:hexosyltransferase activity"/>
    <property type="evidence" value="ECO:0007669"/>
    <property type="project" value="InterPro"/>
</dbReference>
<evidence type="ECO:0000256" key="3">
    <source>
        <dbReference type="ARBA" id="ARBA00022676"/>
    </source>
</evidence>
<comment type="caution">
    <text evidence="7">The sequence shown here is derived from an EMBL/GenBank/DDBJ whole genome shotgun (WGS) entry which is preliminary data.</text>
</comment>
<keyword evidence="4" id="KW-0808">Transferase</keyword>
<dbReference type="Pfam" id="PF04101">
    <property type="entry name" value="Glyco_tran_28_C"/>
    <property type="match status" value="1"/>
</dbReference>
<dbReference type="InterPro" id="IPR007235">
    <property type="entry name" value="Glyco_trans_28_C"/>
</dbReference>
<feature type="domain" description="Glycosyl transferase family 28 C-terminal" evidence="5">
    <location>
        <begin position="220"/>
        <end position="320"/>
    </location>
</feature>
<feature type="domain" description="Diacylglycerol glucosyltransferase N-terminal" evidence="6">
    <location>
        <begin position="15"/>
        <end position="172"/>
    </location>
</feature>
<dbReference type="Proteomes" id="UP000070355">
    <property type="component" value="Unassembled WGS sequence"/>
</dbReference>
<dbReference type="PATRIC" id="fig|1379.3.peg.866"/>
<dbReference type="PANTHER" id="PTHR43025">
    <property type="entry name" value="MONOGALACTOSYLDIACYLGLYCEROL SYNTHASE"/>
    <property type="match status" value="1"/>
</dbReference>